<dbReference type="Proteomes" id="UP000661077">
    <property type="component" value="Unassembled WGS sequence"/>
</dbReference>
<comment type="caution">
    <text evidence="3">The sequence shown here is derived from an EMBL/GenBank/DDBJ whole genome shotgun (WGS) entry which is preliminary data.</text>
</comment>
<dbReference type="PANTHER" id="PTHR12277:SF81">
    <property type="entry name" value="PROTEIN ABHD13"/>
    <property type="match status" value="1"/>
</dbReference>
<dbReference type="Gene3D" id="3.40.50.1820">
    <property type="entry name" value="alpha/beta hydrolase"/>
    <property type="match status" value="1"/>
</dbReference>
<dbReference type="Pfam" id="PF12146">
    <property type="entry name" value="Hydrolase_4"/>
    <property type="match status" value="1"/>
</dbReference>
<dbReference type="InterPro" id="IPR022742">
    <property type="entry name" value="Hydrolase_4"/>
</dbReference>
<gene>
    <name evidence="3" type="ORF">JM946_21590</name>
</gene>
<evidence type="ECO:0000259" key="2">
    <source>
        <dbReference type="Pfam" id="PF12146"/>
    </source>
</evidence>
<dbReference type="PANTHER" id="PTHR12277">
    <property type="entry name" value="ALPHA/BETA HYDROLASE DOMAIN-CONTAINING PROTEIN"/>
    <property type="match status" value="1"/>
</dbReference>
<sequence length="255" mass="28017">MKPVLDWVIFAVVVYVGLCAALFFFQRSLLYYPQPRLPGETSQTLALSVEGAELVVSVRPHDGLKAIVYFGGNGEDVTHNMPSFSAAFPDHALFLMNYRGYGGSSGSPSELVLHQDALALFDYVHARHADVTVMGRSLGSGVAIRLASQRPASRLVLITPYSSIADLGARQFPMFPVKWLLQDRYESWRYAPLITVPSTLVVAEHDEIIPRASSEDLYGRFQPGVASLQLIPGVGHNDLATSPLYLQSLQNALKR</sequence>
<evidence type="ECO:0000256" key="1">
    <source>
        <dbReference type="SAM" id="Phobius"/>
    </source>
</evidence>
<protein>
    <submittedName>
        <fullName evidence="3">Alpha/beta hydrolase</fullName>
    </submittedName>
</protein>
<feature type="transmembrane region" description="Helical" evidence="1">
    <location>
        <begin position="7"/>
        <end position="25"/>
    </location>
</feature>
<dbReference type="GO" id="GO:0016787">
    <property type="term" value="F:hydrolase activity"/>
    <property type="evidence" value="ECO:0007669"/>
    <property type="project" value="UniProtKB-KW"/>
</dbReference>
<name>A0ABS1X285_9GAMM</name>
<keyword evidence="1" id="KW-0472">Membrane</keyword>
<reference evidence="3 4" key="1">
    <citation type="journal article" date="2021" name="Int. J. Syst. Evol. Microbiol.">
        <title>Steroidobacter gossypii sp. nov., isolated from soil of cotton cropping field.</title>
        <authorList>
            <person name="Huang R."/>
            <person name="Yang S."/>
            <person name="Zhen C."/>
            <person name="Liu W."/>
        </authorList>
    </citation>
    <scope>NUCLEOTIDE SEQUENCE [LARGE SCALE GENOMIC DNA]</scope>
    <source>
        <strain evidence="3 4">S1-65</strain>
    </source>
</reference>
<evidence type="ECO:0000313" key="3">
    <source>
        <dbReference type="EMBL" id="MBM0107340.1"/>
    </source>
</evidence>
<dbReference type="RefSeq" id="WP_203169454.1">
    <property type="nucleotide sequence ID" value="NZ_JAEVLS010000005.1"/>
</dbReference>
<evidence type="ECO:0000313" key="4">
    <source>
        <dbReference type="Proteomes" id="UP000661077"/>
    </source>
</evidence>
<keyword evidence="1" id="KW-1133">Transmembrane helix</keyword>
<keyword evidence="3" id="KW-0378">Hydrolase</keyword>
<dbReference type="SUPFAM" id="SSF53474">
    <property type="entry name" value="alpha/beta-Hydrolases"/>
    <property type="match status" value="1"/>
</dbReference>
<feature type="domain" description="Serine aminopeptidase S33" evidence="2">
    <location>
        <begin position="90"/>
        <end position="188"/>
    </location>
</feature>
<dbReference type="EMBL" id="JAEVLS010000005">
    <property type="protein sequence ID" value="MBM0107340.1"/>
    <property type="molecule type" value="Genomic_DNA"/>
</dbReference>
<accession>A0ABS1X285</accession>
<keyword evidence="4" id="KW-1185">Reference proteome</keyword>
<keyword evidence="1" id="KW-0812">Transmembrane</keyword>
<organism evidence="3 4">
    <name type="scientific">Steroidobacter gossypii</name>
    <dbReference type="NCBI Taxonomy" id="2805490"/>
    <lineage>
        <taxon>Bacteria</taxon>
        <taxon>Pseudomonadati</taxon>
        <taxon>Pseudomonadota</taxon>
        <taxon>Gammaproteobacteria</taxon>
        <taxon>Steroidobacterales</taxon>
        <taxon>Steroidobacteraceae</taxon>
        <taxon>Steroidobacter</taxon>
    </lineage>
</organism>
<dbReference type="InterPro" id="IPR029058">
    <property type="entry name" value="AB_hydrolase_fold"/>
</dbReference>
<proteinExistence type="predicted"/>